<evidence type="ECO:0000313" key="3">
    <source>
        <dbReference type="Proteomes" id="UP000547444"/>
    </source>
</evidence>
<reference evidence="2 3" key="1">
    <citation type="submission" date="2020-03" db="EMBL/GenBank/DDBJ databases">
        <title>Sequencing the genomes of 1000 actinobacteria strains.</title>
        <authorList>
            <person name="Klenk H.-P."/>
        </authorList>
    </citation>
    <scope>NUCLEOTIDE SEQUENCE [LARGE SCALE GENOMIC DNA]</scope>
    <source>
        <strain evidence="2 3">DSM 44556</strain>
    </source>
</reference>
<dbReference type="EMBL" id="JAANOW010000003">
    <property type="protein sequence ID" value="NIH97709.1"/>
    <property type="molecule type" value="Genomic_DNA"/>
</dbReference>
<sequence>MSSDSRRVPRDQLDSVVKALYDAAHRIDWGYLPPSARTTQYDEWVKDAEIGGVLTQYMSSENARSWIKDGPMKEYGRACLGAGRYAKFGGSPSATPEQLVTHALGARASVITNSYGVKPFHCLAIADGVTTYVSWESPKNLRHLVWASINYLADHPQDTACIILMETMERPIPQADKVRHSRIAGRCAIKITYYQAAHRRPLDGEKL</sequence>
<organism evidence="2 3">
    <name type="scientific">Mycolicibacterium fluoranthenivorans</name>
    <dbReference type="NCBI Taxonomy" id="258505"/>
    <lineage>
        <taxon>Bacteria</taxon>
        <taxon>Bacillati</taxon>
        <taxon>Actinomycetota</taxon>
        <taxon>Actinomycetes</taxon>
        <taxon>Mycobacteriales</taxon>
        <taxon>Mycobacteriaceae</taxon>
        <taxon>Mycolicibacterium</taxon>
    </lineage>
</organism>
<gene>
    <name evidence="1" type="ORF">FHU31_004715</name>
    <name evidence="2" type="ORF">FHU31_006273</name>
</gene>
<proteinExistence type="predicted"/>
<protein>
    <submittedName>
        <fullName evidence="2">Uncharacterized protein</fullName>
    </submittedName>
</protein>
<name>A0A7X5U6E3_9MYCO</name>
<accession>A0A7X5U6E3</accession>
<dbReference type="Proteomes" id="UP000547444">
    <property type="component" value="Unassembled WGS sequence"/>
</dbReference>
<evidence type="ECO:0000313" key="1">
    <source>
        <dbReference type="EMBL" id="NIH97709.1"/>
    </source>
</evidence>
<dbReference type="AlphaFoldDB" id="A0A7X5U6E3"/>
<dbReference type="RefSeq" id="WP_167163029.1">
    <property type="nucleotide sequence ID" value="NZ_JAANOW010000003.1"/>
</dbReference>
<comment type="caution">
    <text evidence="2">The sequence shown here is derived from an EMBL/GenBank/DDBJ whole genome shotgun (WGS) entry which is preliminary data.</text>
</comment>
<evidence type="ECO:0000313" key="2">
    <source>
        <dbReference type="EMBL" id="NIH99249.1"/>
    </source>
</evidence>
<keyword evidence="3" id="KW-1185">Reference proteome</keyword>
<dbReference type="EMBL" id="JAANOW010000005">
    <property type="protein sequence ID" value="NIH99249.1"/>
    <property type="molecule type" value="Genomic_DNA"/>
</dbReference>